<dbReference type="Pfam" id="PF01863">
    <property type="entry name" value="YgjP-like"/>
    <property type="match status" value="1"/>
</dbReference>
<sequence length="232" mass="26870">MVIKDKDLGDIRLVKNAQARRIIVRRKDDYLQLTYPPGVSMSYIEKTIEEMKPRLFKLLEKKKTESLFTPETEFKTFSFTLKIFESASTSNYYLKLKDGILSISCPPDTDYDSSAVQTTIRGLIEKALRYEAKRLFPQKVEVLAHRHGFTFSSVKINQSRTRWGSCSSKKGINLSYHCMLLPEHLVDFVILHELCHTKEMNHGEGFWLLLDKVSDGKAKELTKELKSFHTGW</sequence>
<dbReference type="AlphaFoldDB" id="A0A212J7Q4"/>
<accession>A0A212J7Q4</accession>
<organism evidence="2">
    <name type="scientific">uncultured Dysgonomonas sp</name>
    <dbReference type="NCBI Taxonomy" id="206096"/>
    <lineage>
        <taxon>Bacteria</taxon>
        <taxon>Pseudomonadati</taxon>
        <taxon>Bacteroidota</taxon>
        <taxon>Bacteroidia</taxon>
        <taxon>Bacteroidales</taxon>
        <taxon>Dysgonomonadaceae</taxon>
        <taxon>Dysgonomonas</taxon>
        <taxon>environmental samples</taxon>
    </lineage>
</organism>
<dbReference type="CDD" id="cd07344">
    <property type="entry name" value="M48_yhfN_like"/>
    <property type="match status" value="1"/>
</dbReference>
<dbReference type="PANTHER" id="PTHR30399">
    <property type="entry name" value="UNCHARACTERIZED PROTEIN YGJP"/>
    <property type="match status" value="1"/>
</dbReference>
<dbReference type="InterPro" id="IPR053136">
    <property type="entry name" value="UTP_pyrophosphatase-like"/>
</dbReference>
<evidence type="ECO:0000259" key="1">
    <source>
        <dbReference type="Pfam" id="PF01863"/>
    </source>
</evidence>
<name>A0A212J7Q4_9BACT</name>
<dbReference type="InterPro" id="IPR002725">
    <property type="entry name" value="YgjP-like_metallopeptidase"/>
</dbReference>
<feature type="domain" description="YgjP-like metallopeptidase" evidence="1">
    <location>
        <begin position="21"/>
        <end position="227"/>
    </location>
</feature>
<dbReference type="PANTHER" id="PTHR30399:SF1">
    <property type="entry name" value="UTP PYROPHOSPHATASE"/>
    <property type="match status" value="1"/>
</dbReference>
<dbReference type="EMBL" id="FLUM01000001">
    <property type="protein sequence ID" value="SBV95245.1"/>
    <property type="molecule type" value="Genomic_DNA"/>
</dbReference>
<dbReference type="Gene3D" id="3.30.2010.10">
    <property type="entry name" value="Metalloproteases ('zincins'), catalytic domain"/>
    <property type="match status" value="1"/>
</dbReference>
<proteinExistence type="predicted"/>
<protein>
    <recommendedName>
        <fullName evidence="1">YgjP-like metallopeptidase domain-containing protein</fullName>
    </recommendedName>
</protein>
<dbReference type="RefSeq" id="WP_296939238.1">
    <property type="nucleotide sequence ID" value="NZ_LT599032.1"/>
</dbReference>
<reference evidence="2" key="1">
    <citation type="submission" date="2016-04" db="EMBL/GenBank/DDBJ databases">
        <authorList>
            <person name="Evans L.H."/>
            <person name="Alamgir A."/>
            <person name="Owens N."/>
            <person name="Weber N.D."/>
            <person name="Virtaneva K."/>
            <person name="Barbian K."/>
            <person name="Babar A."/>
            <person name="Rosenke K."/>
        </authorList>
    </citation>
    <scope>NUCLEOTIDE SEQUENCE</scope>
    <source>
        <strain evidence="2">86-1</strain>
    </source>
</reference>
<gene>
    <name evidence="2" type="ORF">KL86DYS1_11342</name>
</gene>
<evidence type="ECO:0000313" key="2">
    <source>
        <dbReference type="EMBL" id="SBV95245.1"/>
    </source>
</evidence>